<evidence type="ECO:0000256" key="1">
    <source>
        <dbReference type="ARBA" id="ARBA00022723"/>
    </source>
</evidence>
<keyword evidence="3" id="KW-1133">Transmembrane helix</keyword>
<organism evidence="5 6">
    <name type="scientific">Leptospira hartskeerlii</name>
    <dbReference type="NCBI Taxonomy" id="2023177"/>
    <lineage>
        <taxon>Bacteria</taxon>
        <taxon>Pseudomonadati</taxon>
        <taxon>Spirochaetota</taxon>
        <taxon>Spirochaetia</taxon>
        <taxon>Leptospirales</taxon>
        <taxon>Leptospiraceae</taxon>
        <taxon>Leptospira</taxon>
    </lineage>
</organism>
<dbReference type="Proteomes" id="UP000232196">
    <property type="component" value="Unassembled WGS sequence"/>
</dbReference>
<proteinExistence type="predicted"/>
<evidence type="ECO:0000259" key="4">
    <source>
        <dbReference type="PROSITE" id="PS51677"/>
    </source>
</evidence>
<dbReference type="Gene3D" id="3.20.20.370">
    <property type="entry name" value="Glycoside hydrolase/deacetylase"/>
    <property type="match status" value="1"/>
</dbReference>
<dbReference type="GO" id="GO:0016020">
    <property type="term" value="C:membrane"/>
    <property type="evidence" value="ECO:0007669"/>
    <property type="project" value="TreeGrafter"/>
</dbReference>
<protein>
    <submittedName>
        <fullName evidence="5">Polysaccharide deacetylase</fullName>
    </submittedName>
</protein>
<name>A0A2M9XEH9_9LEPT</name>
<feature type="transmembrane region" description="Helical" evidence="3">
    <location>
        <begin position="36"/>
        <end position="55"/>
    </location>
</feature>
<dbReference type="OrthoDB" id="341122at2"/>
<keyword evidence="6" id="KW-1185">Reference proteome</keyword>
<dbReference type="EMBL" id="NPDN01000003">
    <property type="protein sequence ID" value="PJZ26093.1"/>
    <property type="molecule type" value="Genomic_DNA"/>
</dbReference>
<dbReference type="GO" id="GO:0005975">
    <property type="term" value="P:carbohydrate metabolic process"/>
    <property type="evidence" value="ECO:0007669"/>
    <property type="project" value="InterPro"/>
</dbReference>
<evidence type="ECO:0000313" key="5">
    <source>
        <dbReference type="EMBL" id="PJZ26093.1"/>
    </source>
</evidence>
<evidence type="ECO:0000256" key="2">
    <source>
        <dbReference type="ARBA" id="ARBA00022801"/>
    </source>
</evidence>
<evidence type="ECO:0000256" key="3">
    <source>
        <dbReference type="SAM" id="Phobius"/>
    </source>
</evidence>
<gene>
    <name evidence="5" type="ORF">CH357_06220</name>
</gene>
<reference evidence="5 6" key="1">
    <citation type="submission" date="2017-07" db="EMBL/GenBank/DDBJ databases">
        <title>Leptospira spp. isolated from tropical soils.</title>
        <authorList>
            <person name="Thibeaux R."/>
            <person name="Iraola G."/>
            <person name="Ferres I."/>
            <person name="Bierque E."/>
            <person name="Girault D."/>
            <person name="Soupe-Gilbert M.-E."/>
            <person name="Picardeau M."/>
            <person name="Goarant C."/>
        </authorList>
    </citation>
    <scope>NUCLEOTIDE SEQUENCE [LARGE SCALE GENOMIC DNA]</scope>
    <source>
        <strain evidence="5 6">MCA1-C-A1</strain>
    </source>
</reference>
<dbReference type="InterPro" id="IPR011330">
    <property type="entry name" value="Glyco_hydro/deAcase_b/a-brl"/>
</dbReference>
<dbReference type="Pfam" id="PF01522">
    <property type="entry name" value="Polysacc_deac_1"/>
    <property type="match status" value="1"/>
</dbReference>
<keyword evidence="3" id="KW-0812">Transmembrane</keyword>
<dbReference type="InterPro" id="IPR050248">
    <property type="entry name" value="Polysacc_deacetylase_ArnD"/>
</dbReference>
<dbReference type="GO" id="GO:0046872">
    <property type="term" value="F:metal ion binding"/>
    <property type="evidence" value="ECO:0007669"/>
    <property type="project" value="UniProtKB-KW"/>
</dbReference>
<dbReference type="SUPFAM" id="SSF88713">
    <property type="entry name" value="Glycoside hydrolase/deacetylase"/>
    <property type="match status" value="1"/>
</dbReference>
<dbReference type="PANTHER" id="PTHR10587:SF133">
    <property type="entry name" value="CHITIN DEACETYLASE 1-RELATED"/>
    <property type="match status" value="1"/>
</dbReference>
<sequence length="399" mass="45514">MLSEEESTVLSKTIKEIQDNEVESEVLEKKFRQIRIGSSVFFFLILAITTVFALARRLDSLQSTVQKQSEVISVLSEDITSLRLEEQQREEEVLRFKSSILDDVPDGDLSEEVNKNLSSLQAVVPNPGIGKNISRGNPNFKEISLTFDLGTGEDLQILYEFMMRFPIKVTLFVSNENPAKKGGSLFSKTNLVYLKKLAALDGRVIFGNHTWSHFNLPRSLKEPSLRKRALLSYVADEIPDFNTLLEELTSVEDKFKTITGLTLTKYYRLPYGAVDPIILDVFATQGYENHIFWSNNTVGSLDVPDFVYKKYITKKDPATGKTKLVQNPHYKTKEEMLDFLYRWEASDKNGMNGAIILMHLGSPRQSEKLIYILPDFIQAMLNKGYRFVTVPEILNEKQD</sequence>
<dbReference type="PROSITE" id="PS51677">
    <property type="entry name" value="NODB"/>
    <property type="match status" value="1"/>
</dbReference>
<keyword evidence="3" id="KW-0472">Membrane</keyword>
<evidence type="ECO:0000313" key="6">
    <source>
        <dbReference type="Proteomes" id="UP000232196"/>
    </source>
</evidence>
<dbReference type="InterPro" id="IPR002509">
    <property type="entry name" value="NODB_dom"/>
</dbReference>
<comment type="caution">
    <text evidence="5">The sequence shown here is derived from an EMBL/GenBank/DDBJ whole genome shotgun (WGS) entry which is preliminary data.</text>
</comment>
<dbReference type="GO" id="GO:0016810">
    <property type="term" value="F:hydrolase activity, acting on carbon-nitrogen (but not peptide) bonds"/>
    <property type="evidence" value="ECO:0007669"/>
    <property type="project" value="InterPro"/>
</dbReference>
<keyword evidence="2" id="KW-0378">Hydrolase</keyword>
<accession>A0A2M9XEH9</accession>
<feature type="domain" description="NodB homology" evidence="4">
    <location>
        <begin position="141"/>
        <end position="388"/>
    </location>
</feature>
<keyword evidence="1" id="KW-0479">Metal-binding</keyword>
<dbReference type="PANTHER" id="PTHR10587">
    <property type="entry name" value="GLYCOSYL TRANSFERASE-RELATED"/>
    <property type="match status" value="1"/>
</dbReference>
<dbReference type="AlphaFoldDB" id="A0A2M9XEH9"/>
<dbReference type="RefSeq" id="WP_100705888.1">
    <property type="nucleotide sequence ID" value="NZ_NPDL01000003.1"/>
</dbReference>